<organism evidence="1 2">
    <name type="scientific">Anaerocolumna sedimenticola</name>
    <dbReference type="NCBI Taxonomy" id="2696063"/>
    <lineage>
        <taxon>Bacteria</taxon>
        <taxon>Bacillati</taxon>
        <taxon>Bacillota</taxon>
        <taxon>Clostridia</taxon>
        <taxon>Lachnospirales</taxon>
        <taxon>Lachnospiraceae</taxon>
        <taxon>Anaerocolumna</taxon>
    </lineage>
</organism>
<dbReference type="Proteomes" id="UP000464314">
    <property type="component" value="Chromosome"/>
</dbReference>
<dbReference type="EMBL" id="CP048000">
    <property type="protein sequence ID" value="QHQ61120.1"/>
    <property type="molecule type" value="Genomic_DNA"/>
</dbReference>
<dbReference type="Gene3D" id="2.60.40.1080">
    <property type="match status" value="1"/>
</dbReference>
<evidence type="ECO:0000313" key="2">
    <source>
        <dbReference type="Proteomes" id="UP000464314"/>
    </source>
</evidence>
<reference evidence="1 2" key="1">
    <citation type="submission" date="2020-01" db="EMBL/GenBank/DDBJ databases">
        <title>Genome analysis of Anaerocolumna sp. CBA3638.</title>
        <authorList>
            <person name="Kim J."/>
            <person name="Roh S.W."/>
        </authorList>
    </citation>
    <scope>NUCLEOTIDE SEQUENCE [LARGE SCALE GENOMIC DNA]</scope>
    <source>
        <strain evidence="1 2">CBA3638</strain>
    </source>
</reference>
<protein>
    <recommendedName>
        <fullName evidence="3">BIG2 domain-containing protein</fullName>
    </recommendedName>
</protein>
<accession>A0A6P1TIU0</accession>
<dbReference type="InterPro" id="IPR008964">
    <property type="entry name" value="Invasin/intimin_cell_adhesion"/>
</dbReference>
<gene>
    <name evidence="1" type="ORF">Ana3638_10360</name>
</gene>
<proteinExistence type="predicted"/>
<dbReference type="SUPFAM" id="SSF49373">
    <property type="entry name" value="Invasin/intimin cell-adhesion fragments"/>
    <property type="match status" value="1"/>
</dbReference>
<dbReference type="KEGG" id="anr:Ana3638_10360"/>
<sequence>MDNKIAYSISDSKLGAINKATGRLAVKQTGTLYVTAKAGSLVKKIKVTIKAPYISFTKKQASIQVNRSFDFNVSTYGIKNKIIYQISDTNLAVINPKTGMLKAKKAGIVIVTAKAGSHTEEFKVTIVN</sequence>
<keyword evidence="2" id="KW-1185">Reference proteome</keyword>
<dbReference type="AlphaFoldDB" id="A0A6P1TIU0"/>
<evidence type="ECO:0000313" key="1">
    <source>
        <dbReference type="EMBL" id="QHQ61120.1"/>
    </source>
</evidence>
<dbReference type="RefSeq" id="WP_161837947.1">
    <property type="nucleotide sequence ID" value="NZ_CP048000.1"/>
</dbReference>
<name>A0A6P1TIU0_9FIRM</name>
<evidence type="ECO:0008006" key="3">
    <source>
        <dbReference type="Google" id="ProtNLM"/>
    </source>
</evidence>